<keyword evidence="2" id="KW-0560">Oxidoreductase</keyword>
<proteinExistence type="predicted"/>
<keyword evidence="2" id="KW-0503">Monooxygenase</keyword>
<reference evidence="2" key="1">
    <citation type="submission" date="2022-06" db="EMBL/GenBank/DDBJ databases">
        <title>Genomic Encyclopedia of Archaeal and Bacterial Type Strains, Phase II (KMG-II): from individual species to whole genera.</title>
        <authorList>
            <person name="Goeker M."/>
        </authorList>
    </citation>
    <scope>NUCLEOTIDE SEQUENCE</scope>
    <source>
        <strain evidence="2">DSM 43935</strain>
    </source>
</reference>
<sequence length="116" mass="12976">MSSPTTTITVDADLVTLVNVFTVDPARQAELVNALDEATRRIFVAVPGFISANLHASLDGTRVINYAQWASERHHQEALRRADVREHLTEATAIAEKWDPTLVRVRSIHHPQRQSV</sequence>
<evidence type="ECO:0000313" key="3">
    <source>
        <dbReference type="Proteomes" id="UP001206128"/>
    </source>
</evidence>
<comment type="caution">
    <text evidence="2">The sequence shown here is derived from an EMBL/GenBank/DDBJ whole genome shotgun (WGS) entry which is preliminary data.</text>
</comment>
<dbReference type="InterPro" id="IPR011008">
    <property type="entry name" value="Dimeric_a/b-barrel"/>
</dbReference>
<evidence type="ECO:0000313" key="2">
    <source>
        <dbReference type="EMBL" id="MCP2168470.1"/>
    </source>
</evidence>
<dbReference type="GO" id="GO:0004497">
    <property type="term" value="F:monooxygenase activity"/>
    <property type="evidence" value="ECO:0007669"/>
    <property type="project" value="UniProtKB-KW"/>
</dbReference>
<dbReference type="InterPro" id="IPR007138">
    <property type="entry name" value="ABM_dom"/>
</dbReference>
<dbReference type="Proteomes" id="UP001206128">
    <property type="component" value="Unassembled WGS sequence"/>
</dbReference>
<protein>
    <submittedName>
        <fullName evidence="2">Antibiotic biosynthesis monooxygenase</fullName>
    </submittedName>
</protein>
<accession>A0AAE3KIG5</accession>
<dbReference type="SUPFAM" id="SSF54909">
    <property type="entry name" value="Dimeric alpha+beta barrel"/>
    <property type="match status" value="1"/>
</dbReference>
<dbReference type="Pfam" id="PF03992">
    <property type="entry name" value="ABM"/>
    <property type="match status" value="1"/>
</dbReference>
<feature type="domain" description="ABM" evidence="1">
    <location>
        <begin position="15"/>
        <end position="86"/>
    </location>
</feature>
<organism evidence="2 3">
    <name type="scientific">Goodfellowiella coeruleoviolacea</name>
    <dbReference type="NCBI Taxonomy" id="334858"/>
    <lineage>
        <taxon>Bacteria</taxon>
        <taxon>Bacillati</taxon>
        <taxon>Actinomycetota</taxon>
        <taxon>Actinomycetes</taxon>
        <taxon>Pseudonocardiales</taxon>
        <taxon>Pseudonocardiaceae</taxon>
        <taxon>Goodfellowiella</taxon>
    </lineage>
</organism>
<dbReference type="RefSeq" id="WP_253776354.1">
    <property type="nucleotide sequence ID" value="NZ_JAMTCK010000014.1"/>
</dbReference>
<dbReference type="AlphaFoldDB" id="A0AAE3KIG5"/>
<name>A0AAE3KIG5_9PSEU</name>
<gene>
    <name evidence="2" type="ORF">LX83_005348</name>
</gene>
<keyword evidence="3" id="KW-1185">Reference proteome</keyword>
<evidence type="ECO:0000259" key="1">
    <source>
        <dbReference type="Pfam" id="PF03992"/>
    </source>
</evidence>
<dbReference type="Gene3D" id="3.30.70.100">
    <property type="match status" value="1"/>
</dbReference>
<dbReference type="EMBL" id="JAMTCK010000014">
    <property type="protein sequence ID" value="MCP2168470.1"/>
    <property type="molecule type" value="Genomic_DNA"/>
</dbReference>